<protein>
    <submittedName>
        <fullName evidence="6">DNA repair protein crb2</fullName>
    </submittedName>
</protein>
<comment type="caution">
    <text evidence="6">The sequence shown here is derived from an EMBL/GenBank/DDBJ whole genome shotgun (WGS) entry which is preliminary data.</text>
</comment>
<dbReference type="EMBL" id="MU839827">
    <property type="protein sequence ID" value="KAK1760510.1"/>
    <property type="molecule type" value="Genomic_DNA"/>
</dbReference>
<keyword evidence="2" id="KW-0227">DNA damage</keyword>
<evidence type="ECO:0000256" key="3">
    <source>
        <dbReference type="ARBA" id="ARBA00023242"/>
    </source>
</evidence>
<dbReference type="InterPro" id="IPR001357">
    <property type="entry name" value="BRCT_dom"/>
</dbReference>
<feature type="domain" description="BRCT" evidence="5">
    <location>
        <begin position="635"/>
        <end position="768"/>
    </location>
</feature>
<feature type="compositionally biased region" description="Polar residues" evidence="4">
    <location>
        <begin position="224"/>
        <end position="258"/>
    </location>
</feature>
<comment type="subcellular location">
    <subcellularLocation>
        <location evidence="1">Nucleus</location>
    </subcellularLocation>
</comment>
<dbReference type="InterPro" id="IPR036420">
    <property type="entry name" value="BRCT_dom_sf"/>
</dbReference>
<evidence type="ECO:0000259" key="5">
    <source>
        <dbReference type="PROSITE" id="PS50172"/>
    </source>
</evidence>
<feature type="compositionally biased region" description="Low complexity" evidence="4">
    <location>
        <begin position="311"/>
        <end position="321"/>
    </location>
</feature>
<dbReference type="PANTHER" id="PTHR15321:SF3">
    <property type="entry name" value="TP53-BINDING PROTEIN 1"/>
    <property type="match status" value="1"/>
</dbReference>
<feature type="compositionally biased region" description="Acidic residues" evidence="4">
    <location>
        <begin position="430"/>
        <end position="447"/>
    </location>
</feature>
<feature type="region of interest" description="Disordered" evidence="4">
    <location>
        <begin position="374"/>
        <end position="491"/>
    </location>
</feature>
<dbReference type="Proteomes" id="UP001239445">
    <property type="component" value="Unassembled WGS sequence"/>
</dbReference>
<dbReference type="GO" id="GO:0042393">
    <property type="term" value="F:histone binding"/>
    <property type="evidence" value="ECO:0007669"/>
    <property type="project" value="TreeGrafter"/>
</dbReference>
<dbReference type="PROSITE" id="PS50172">
    <property type="entry name" value="BRCT"/>
    <property type="match status" value="1"/>
</dbReference>
<feature type="compositionally biased region" description="Polar residues" evidence="4">
    <location>
        <begin position="573"/>
        <end position="588"/>
    </location>
</feature>
<dbReference type="Gene3D" id="3.40.50.10190">
    <property type="entry name" value="BRCT domain"/>
    <property type="match status" value="1"/>
</dbReference>
<feature type="region of interest" description="Disordered" evidence="4">
    <location>
        <begin position="193"/>
        <end position="360"/>
    </location>
</feature>
<gene>
    <name evidence="6" type="ORF">QBC47DRAFT_367334</name>
</gene>
<dbReference type="FunFam" id="3.40.50.10190:FF:000083">
    <property type="entry name" value="DNA damage repair protein (Rad9)"/>
    <property type="match status" value="1"/>
</dbReference>
<dbReference type="CDD" id="cd17745">
    <property type="entry name" value="BRCT_p53bp1_rpt1"/>
    <property type="match status" value="1"/>
</dbReference>
<dbReference type="GO" id="GO:0045944">
    <property type="term" value="P:positive regulation of transcription by RNA polymerase II"/>
    <property type="evidence" value="ECO:0007669"/>
    <property type="project" value="TreeGrafter"/>
</dbReference>
<feature type="compositionally biased region" description="Polar residues" evidence="4">
    <location>
        <begin position="525"/>
        <end position="538"/>
    </location>
</feature>
<proteinExistence type="predicted"/>
<feature type="compositionally biased region" description="Basic and acidic residues" evidence="4">
    <location>
        <begin position="84"/>
        <end position="114"/>
    </location>
</feature>
<dbReference type="AlphaFoldDB" id="A0AAJ0BM47"/>
<name>A0AAJ0BM47_9PEZI</name>
<sequence>MSAGSALEAADMLDTQDDSQLSQALYEDFMKNGIGILSSSPPPVAQGLAANEHPISPASLQSKASRKSAKDSERPLNLSPVTRRTRDVSGERYHTPRAAFEDRDALDVPTDGRLDGPAGQEGPARKMDSAESQTQSNGGRSYDQYTRSSPSRKLVDDIDPVPAIAEEHLSQASAADDTTSEVRLDLDVINSAEKSFSTEHRSNMVSQTSRYPQVPETPAPPQNPFRQSRSQLLAPSQLFGGTQFSSAIKIASPTSSRPSPDDFRPHNSISPNPPAVISSPLKARGLRSSPPVTLTSSPQVVAGTTSTILEGPSSPSGTTSSKPVIPDSQNYHIPKSSIPEPRARSPSSSADEDDSFLRRRKAKLRKEAALKQLDAVTLPVPTKPDDVEVPSTTKRRRSTDAAQYVAQCHGTEPEDIEETVADSQPHAEADEVAEDDSTQSEADEVEEPLSMPDTAPALPVAPLPSHHADDKTSGEAIPETSPIGRPSALPGVTAVVSPGLALAATEYQSSPPALSTRSRRARGKGSTSSLSNLASTPVASPVHPPKADPAPAVDSSSPAVIPPAKGKRRETMQKPSRLSAISTENLRGSAQRGRRMSTSTDELSRSASATPTFEHSLRMSRISTSKSRTFKGPWRGPKIFEGMAFAISFQSRKPGETNDQYKTRMDFALNIETRIRQAGGKVLETGFDELFEAPPRTGTPSGTPELDGELTLNESGRATGFTALIADGHSRKVKYMQALALGLPCIASRWITSCLDRGEILDWAPYLLCAGQSSFLGDAIRSRNLVPYDAATARLVSVVAQRSKLLEGSRILLVVKKALEGKKMAYVFLARVLGASVARVYSVDEARVEAKAAEEAGYPFDWVYVDGKENAGDLVEGVSNRKRKRASVGADESAAKRIRTLSDELVIQSLILGRMIIED</sequence>
<feature type="compositionally biased region" description="Polar residues" evidence="4">
    <location>
        <begin position="290"/>
        <end position="308"/>
    </location>
</feature>
<feature type="compositionally biased region" description="Low complexity" evidence="4">
    <location>
        <begin position="336"/>
        <end position="349"/>
    </location>
</feature>
<reference evidence="6" key="1">
    <citation type="submission" date="2023-06" db="EMBL/GenBank/DDBJ databases">
        <title>Genome-scale phylogeny and comparative genomics of the fungal order Sordariales.</title>
        <authorList>
            <consortium name="Lawrence Berkeley National Laboratory"/>
            <person name="Hensen N."/>
            <person name="Bonometti L."/>
            <person name="Westerberg I."/>
            <person name="Brannstrom I.O."/>
            <person name="Guillou S."/>
            <person name="Cros-Aarteil S."/>
            <person name="Calhoun S."/>
            <person name="Haridas S."/>
            <person name="Kuo A."/>
            <person name="Mondo S."/>
            <person name="Pangilinan J."/>
            <person name="Riley R."/>
            <person name="Labutti K."/>
            <person name="Andreopoulos B."/>
            <person name="Lipzen A."/>
            <person name="Chen C."/>
            <person name="Yanf M."/>
            <person name="Daum C."/>
            <person name="Ng V."/>
            <person name="Clum A."/>
            <person name="Steindorff A."/>
            <person name="Ohm R."/>
            <person name="Martin F."/>
            <person name="Silar P."/>
            <person name="Natvig D."/>
            <person name="Lalanne C."/>
            <person name="Gautier V."/>
            <person name="Ament-Velasquez S.L."/>
            <person name="Kruys A."/>
            <person name="Hutchinson M.I."/>
            <person name="Powell A.J."/>
            <person name="Barry K."/>
            <person name="Miller A.N."/>
            <person name="Grigoriev I.V."/>
            <person name="Debuchy R."/>
            <person name="Gladieux P."/>
            <person name="Thoren M.H."/>
            <person name="Johannesson H."/>
        </authorList>
    </citation>
    <scope>NUCLEOTIDE SEQUENCE</scope>
    <source>
        <strain evidence="6">PSN4</strain>
    </source>
</reference>
<feature type="compositionally biased region" description="Polar residues" evidence="4">
    <location>
        <begin position="130"/>
        <end position="151"/>
    </location>
</feature>
<dbReference type="InterPro" id="IPR047249">
    <property type="entry name" value="BRCT_p53bp1-like_rpt1"/>
</dbReference>
<dbReference type="PANTHER" id="PTHR15321">
    <property type="entry name" value="TUMOR SUPPRESSOR P53-BINDING PROTEIN 1"/>
    <property type="match status" value="1"/>
</dbReference>
<dbReference type="SUPFAM" id="SSF52113">
    <property type="entry name" value="BRCT domain"/>
    <property type="match status" value="1"/>
</dbReference>
<feature type="region of interest" description="Disordered" evidence="4">
    <location>
        <begin position="504"/>
        <end position="620"/>
    </location>
</feature>
<keyword evidence="3" id="KW-0539">Nucleus</keyword>
<keyword evidence="7" id="KW-1185">Reference proteome</keyword>
<feature type="region of interest" description="Disordered" evidence="4">
    <location>
        <begin position="33"/>
        <end position="181"/>
    </location>
</feature>
<feature type="compositionally biased region" description="Polar residues" evidence="4">
    <location>
        <begin position="596"/>
        <end position="613"/>
    </location>
</feature>
<evidence type="ECO:0000313" key="6">
    <source>
        <dbReference type="EMBL" id="KAK1760510.1"/>
    </source>
</evidence>
<evidence type="ECO:0000313" key="7">
    <source>
        <dbReference type="Proteomes" id="UP001239445"/>
    </source>
</evidence>
<accession>A0AAJ0BM47</accession>
<dbReference type="GO" id="GO:0005634">
    <property type="term" value="C:nucleus"/>
    <property type="evidence" value="ECO:0007669"/>
    <property type="project" value="UniProtKB-SubCell"/>
</dbReference>
<dbReference type="GO" id="GO:0000077">
    <property type="term" value="P:DNA damage checkpoint signaling"/>
    <property type="evidence" value="ECO:0007669"/>
    <property type="project" value="TreeGrafter"/>
</dbReference>
<evidence type="ECO:0000256" key="4">
    <source>
        <dbReference type="SAM" id="MobiDB-lite"/>
    </source>
</evidence>
<dbReference type="InterPro" id="IPR047252">
    <property type="entry name" value="TP53BP1-like"/>
</dbReference>
<evidence type="ECO:0000256" key="1">
    <source>
        <dbReference type="ARBA" id="ARBA00004123"/>
    </source>
</evidence>
<organism evidence="6 7">
    <name type="scientific">Echria macrotheca</name>
    <dbReference type="NCBI Taxonomy" id="438768"/>
    <lineage>
        <taxon>Eukaryota</taxon>
        <taxon>Fungi</taxon>
        <taxon>Dikarya</taxon>
        <taxon>Ascomycota</taxon>
        <taxon>Pezizomycotina</taxon>
        <taxon>Sordariomycetes</taxon>
        <taxon>Sordariomycetidae</taxon>
        <taxon>Sordariales</taxon>
        <taxon>Schizotheciaceae</taxon>
        <taxon>Echria</taxon>
    </lineage>
</organism>
<feature type="compositionally biased region" description="Polar residues" evidence="4">
    <location>
        <begin position="506"/>
        <end position="516"/>
    </location>
</feature>
<evidence type="ECO:0000256" key="2">
    <source>
        <dbReference type="ARBA" id="ARBA00022763"/>
    </source>
</evidence>